<dbReference type="Proteomes" id="UP000076923">
    <property type="component" value="Unassembled WGS sequence"/>
</dbReference>
<dbReference type="PANTHER" id="PTHR12526">
    <property type="entry name" value="GLYCOSYLTRANSFERASE"/>
    <property type="match status" value="1"/>
</dbReference>
<reference evidence="2 3" key="1">
    <citation type="submission" date="2016-02" db="EMBL/GenBank/DDBJ databases">
        <title>Draft genome sequence of Polaribacter atrinae KACC17473.</title>
        <authorList>
            <person name="Shin S.-K."/>
            <person name="Yi H."/>
        </authorList>
    </citation>
    <scope>NUCLEOTIDE SEQUENCE [LARGE SCALE GENOMIC DNA]</scope>
    <source>
        <strain evidence="2 3">KACC 17473</strain>
    </source>
</reference>
<accession>A0A176TCQ4</accession>
<name>A0A176TCQ4_9FLAO</name>
<dbReference type="EMBL" id="LVWE01000010">
    <property type="protein sequence ID" value="OAD45667.1"/>
    <property type="molecule type" value="Genomic_DNA"/>
</dbReference>
<keyword evidence="3" id="KW-1185">Reference proteome</keyword>
<dbReference type="Gene3D" id="3.40.50.2000">
    <property type="entry name" value="Glycogen Phosphorylase B"/>
    <property type="match status" value="2"/>
</dbReference>
<feature type="domain" description="Glycosyl transferase family 1" evidence="1">
    <location>
        <begin position="170"/>
        <end position="341"/>
    </location>
</feature>
<sequence>MKNKKILCLIPSLGTGGAERQMVMLIKLMNEHAIKPTVLTYYSEETDYDKSLIVHRISINKKGKIKKVINIIKSILSEKPDVILSFGDTPNIISVLVKILRNKTKIVVSERNTSQNYNLSTKFRFNLYRLAYKIIPNSISQTDFINKNAPFLNNKIKTITNYTDINIFNFEKKDREKKFKIGIFARYHSQKNILLFLEVVSELNKKGHNVEFHWFGNKFFDLNNQATKHSAYYLKCEEKRKQMKLSNVFFNSFVFNVVEEFTKFDAICLPSIYEGFSNTLSEAIACGKPLLVSNVCDNIYFAKEGVNGFLFSPSSKKEMLEAIENMLELNNDELNNFQLNSREIAENLFSKERFINEYLDVLLK</sequence>
<organism evidence="2 3">
    <name type="scientific">Polaribacter atrinae</name>
    <dbReference type="NCBI Taxonomy" id="1333662"/>
    <lineage>
        <taxon>Bacteria</taxon>
        <taxon>Pseudomonadati</taxon>
        <taxon>Bacteroidota</taxon>
        <taxon>Flavobacteriia</taxon>
        <taxon>Flavobacteriales</taxon>
        <taxon>Flavobacteriaceae</taxon>
    </lineage>
</organism>
<evidence type="ECO:0000313" key="3">
    <source>
        <dbReference type="Proteomes" id="UP000076923"/>
    </source>
</evidence>
<evidence type="ECO:0000259" key="1">
    <source>
        <dbReference type="Pfam" id="PF00534"/>
    </source>
</evidence>
<protein>
    <recommendedName>
        <fullName evidence="1">Glycosyl transferase family 1 domain-containing protein</fullName>
    </recommendedName>
</protein>
<dbReference type="GO" id="GO:0016757">
    <property type="term" value="F:glycosyltransferase activity"/>
    <property type="evidence" value="ECO:0007669"/>
    <property type="project" value="InterPro"/>
</dbReference>
<gene>
    <name evidence="2" type="ORF">LPB303_05080</name>
</gene>
<dbReference type="InterPro" id="IPR001296">
    <property type="entry name" value="Glyco_trans_1"/>
</dbReference>
<evidence type="ECO:0000313" key="2">
    <source>
        <dbReference type="EMBL" id="OAD45667.1"/>
    </source>
</evidence>
<dbReference type="AlphaFoldDB" id="A0A176TCQ4"/>
<comment type="caution">
    <text evidence="2">The sequence shown here is derived from an EMBL/GenBank/DDBJ whole genome shotgun (WGS) entry which is preliminary data.</text>
</comment>
<dbReference type="Pfam" id="PF00534">
    <property type="entry name" value="Glycos_transf_1"/>
    <property type="match status" value="1"/>
</dbReference>
<dbReference type="SUPFAM" id="SSF53756">
    <property type="entry name" value="UDP-Glycosyltransferase/glycogen phosphorylase"/>
    <property type="match status" value="1"/>
</dbReference>
<dbReference type="OrthoDB" id="9811239at2"/>
<dbReference type="STRING" id="1333662.LPB303_05080"/>
<proteinExistence type="predicted"/>
<dbReference type="PANTHER" id="PTHR12526:SF630">
    <property type="entry name" value="GLYCOSYLTRANSFERASE"/>
    <property type="match status" value="1"/>
</dbReference>
<dbReference type="RefSeq" id="WP_068448627.1">
    <property type="nucleotide sequence ID" value="NZ_CP150660.1"/>
</dbReference>